<dbReference type="PROSITE" id="PS51387">
    <property type="entry name" value="FAD_PCMH"/>
    <property type="match status" value="1"/>
</dbReference>
<dbReference type="Proteomes" id="UP001240678">
    <property type="component" value="Unassembled WGS sequence"/>
</dbReference>
<keyword evidence="4" id="KW-0560">Oxidoreductase</keyword>
<organism evidence="6 7">
    <name type="scientific">Colletotrichum costaricense</name>
    <dbReference type="NCBI Taxonomy" id="1209916"/>
    <lineage>
        <taxon>Eukaryota</taxon>
        <taxon>Fungi</taxon>
        <taxon>Dikarya</taxon>
        <taxon>Ascomycota</taxon>
        <taxon>Pezizomycotina</taxon>
        <taxon>Sordariomycetes</taxon>
        <taxon>Hypocreomycetidae</taxon>
        <taxon>Glomerellales</taxon>
        <taxon>Glomerellaceae</taxon>
        <taxon>Colletotrichum</taxon>
        <taxon>Colletotrichum acutatum species complex</taxon>
    </lineage>
</organism>
<dbReference type="InterPro" id="IPR036318">
    <property type="entry name" value="FAD-bd_PCMH-like_sf"/>
</dbReference>
<dbReference type="EMBL" id="MOOE01000002">
    <property type="protein sequence ID" value="KAK1536601.1"/>
    <property type="molecule type" value="Genomic_DNA"/>
</dbReference>
<dbReference type="GeneID" id="85333660"/>
<dbReference type="InterPro" id="IPR050416">
    <property type="entry name" value="FAD-linked_Oxidoreductase"/>
</dbReference>
<dbReference type="PANTHER" id="PTHR42973:SF53">
    <property type="entry name" value="FAD-BINDING PCMH-TYPE DOMAIN-CONTAINING PROTEIN-RELATED"/>
    <property type="match status" value="1"/>
</dbReference>
<evidence type="ECO:0000313" key="6">
    <source>
        <dbReference type="EMBL" id="KAK1536601.1"/>
    </source>
</evidence>
<dbReference type="InterPro" id="IPR016166">
    <property type="entry name" value="FAD-bd_PCMH"/>
</dbReference>
<keyword evidence="3" id="KW-0274">FAD</keyword>
<accession>A0AAI9Z6Y7</accession>
<name>A0AAI9Z6Y7_9PEZI</name>
<evidence type="ECO:0000259" key="5">
    <source>
        <dbReference type="PROSITE" id="PS51387"/>
    </source>
</evidence>
<protein>
    <submittedName>
        <fullName evidence="6">FAD binding domain-containing protein</fullName>
    </submittedName>
</protein>
<evidence type="ECO:0000256" key="2">
    <source>
        <dbReference type="ARBA" id="ARBA00022630"/>
    </source>
</evidence>
<feature type="domain" description="FAD-binding PCMH-type" evidence="5">
    <location>
        <begin position="95"/>
        <end position="270"/>
    </location>
</feature>
<evidence type="ECO:0000313" key="7">
    <source>
        <dbReference type="Proteomes" id="UP001240678"/>
    </source>
</evidence>
<keyword evidence="2" id="KW-0285">Flavoprotein</keyword>
<proteinExistence type="inferred from homology"/>
<keyword evidence="7" id="KW-1185">Reference proteome</keyword>
<dbReference type="GO" id="GO:0016491">
    <property type="term" value="F:oxidoreductase activity"/>
    <property type="evidence" value="ECO:0007669"/>
    <property type="project" value="UniProtKB-KW"/>
</dbReference>
<comment type="similarity">
    <text evidence="1">Belongs to the oxygen-dependent FAD-linked oxidoreductase family.</text>
</comment>
<dbReference type="AlphaFoldDB" id="A0AAI9Z6Y7"/>
<dbReference type="PANTHER" id="PTHR42973">
    <property type="entry name" value="BINDING OXIDOREDUCTASE, PUTATIVE (AFU_ORTHOLOGUE AFUA_1G17690)-RELATED"/>
    <property type="match status" value="1"/>
</dbReference>
<sequence length="539" mass="57684">MILLHNIKAFSQALELIMMLSHLSLSSAGIATATLLLLFSGAQGQQMMANNGTQGPSGFPACDALVAANLSHVIHFPSSPLYQTLVQNGSYAISTRKQPWCFVLPSTAAEVSKTLTALQSAGDGAGDWHVAIRSGGHGGDNQNNIVDGVTIDLTHLNTTTYDAATNVAHVGTGARWGAVYAALEKDEVLVTGGRESVVGVGGLLLGGGISWYTGRTGFACDSVVNYEVVLASGEIVNANASANSDLWRALKGGSSNFGIVTRFDLAAFPAENLHMETKTFSREHAGELVDAVARFADLDRSFQDNAVLLVVTYDPETEASIWRATKVNTMNKANSTAFDAFDRIPTSAPTMEKSVTLVEAANSTALSGKNRNAGAGALTAVNDPRVLRYCIEQHEGLVADMKALLGPKNFTTILDFQPIPSYFADIGVQKGGNMLGLERDSRNKVLFVMGVTLLGSNSEELFPRVYQHVAAANKRIEDFSKSVGSDTELRYLPYADSRQDAIGSYGKANVEHIRKVAEEYDPEGFFQYRVPGGFKISRV</sequence>
<dbReference type="GO" id="GO:0071949">
    <property type="term" value="F:FAD binding"/>
    <property type="evidence" value="ECO:0007669"/>
    <property type="project" value="InterPro"/>
</dbReference>
<dbReference type="InterPro" id="IPR016169">
    <property type="entry name" value="FAD-bd_PCMH_sub2"/>
</dbReference>
<evidence type="ECO:0000256" key="3">
    <source>
        <dbReference type="ARBA" id="ARBA00022827"/>
    </source>
</evidence>
<dbReference type="SUPFAM" id="SSF56176">
    <property type="entry name" value="FAD-binding/transporter-associated domain-like"/>
    <property type="match status" value="1"/>
</dbReference>
<reference evidence="6 7" key="1">
    <citation type="submission" date="2016-10" db="EMBL/GenBank/DDBJ databases">
        <title>The genome sequence of Colletotrichum fioriniae PJ7.</title>
        <authorList>
            <person name="Baroncelli R."/>
        </authorList>
    </citation>
    <scope>NUCLEOTIDE SEQUENCE [LARGE SCALE GENOMIC DNA]</scope>
    <source>
        <strain evidence="6 7">IMI 309622</strain>
    </source>
</reference>
<dbReference type="Gene3D" id="3.30.465.10">
    <property type="match status" value="1"/>
</dbReference>
<evidence type="ECO:0000256" key="4">
    <source>
        <dbReference type="ARBA" id="ARBA00023002"/>
    </source>
</evidence>
<dbReference type="RefSeq" id="XP_060318763.1">
    <property type="nucleotide sequence ID" value="XM_060450113.1"/>
</dbReference>
<comment type="caution">
    <text evidence="6">The sequence shown here is derived from an EMBL/GenBank/DDBJ whole genome shotgun (WGS) entry which is preliminary data.</text>
</comment>
<evidence type="ECO:0000256" key="1">
    <source>
        <dbReference type="ARBA" id="ARBA00005466"/>
    </source>
</evidence>
<gene>
    <name evidence="6" type="ORF">CCOS01_01921</name>
</gene>
<dbReference type="Pfam" id="PF01565">
    <property type="entry name" value="FAD_binding_4"/>
    <property type="match status" value="1"/>
</dbReference>
<dbReference type="InterPro" id="IPR006094">
    <property type="entry name" value="Oxid_FAD_bind_N"/>
</dbReference>